<protein>
    <submittedName>
        <fullName evidence="6">G protein-coupled receptor</fullName>
    </submittedName>
</protein>
<evidence type="ECO:0000256" key="2">
    <source>
        <dbReference type="ARBA" id="ARBA00009166"/>
    </source>
</evidence>
<reference evidence="6" key="2">
    <citation type="submission" date="2022-06" db="UniProtKB">
        <authorList>
            <consortium name="EnsemblMetazoa"/>
        </authorList>
    </citation>
    <scope>IDENTIFICATION</scope>
    <source>
        <strain evidence="6">PS312</strain>
    </source>
</reference>
<proteinExistence type="inferred from homology"/>
<keyword evidence="3" id="KW-0812">Transmembrane</keyword>
<accession>A0A8R1YZU2</accession>
<sequence>MSIVMNGIDFILGFIGLSANFLLIIAIIFTKDSHLKAYSLIIFNSALTDFIEVVLELLTMNRMIADFPFLLFIFEGFCTRMGTFACQVALQTELHLMFHSIILIAVSFWYRNSVLSGYHPSFATAQGAICAILVPTLCSTLLFDWSNDSVRMLPHFYPGFNLTEIVRASCNFNNHRNKLVAFWCFSAPSIAYCAIFYFRKQANRKMFEQTKTMSNRTRHMHDSLIRALSYHALLPSVTVLGMIGFVAQNLGLQNPVIERAIFMTCTIPPVLNPFLTLYFNGPYRRTMTILMNCIDFAIGSIGIPANTILIFAIVLSKDTHLKAYSVILLNSAVTDLIAVIVELMAMTRMIADYPALVHIYEGFCTRLGTLACKISMLTELHVMFHSILLIAVAFWYRNTILNGRFPSSYNVQGVICGILVPTIISMCIFTWSNDSYRVVPRVYPGINMTNIVHTSCNFNDRPMTFVQSWTMSASILAYAFIFYYGAQVHRTLREQGSKMSSRTKEMHDSLIRALTYHSLLPSFSILGVFGFAAQMMGVQNPMIERAAFVSCSIPPAINALLTLYFVAPYRRFVCQLGGFKSGHPSLSTVNGVGLSNFSLSRKDAF</sequence>
<name>A0A2A6C2A0_PRIPA</name>
<keyword evidence="4" id="KW-1133">Transmembrane helix</keyword>
<keyword evidence="5" id="KW-0472">Membrane</keyword>
<dbReference type="PANTHER" id="PTHR22945">
    <property type="entry name" value="SERPENTINE RECEPTOR, CLASS D DELTA"/>
    <property type="match status" value="1"/>
</dbReference>
<reference evidence="7" key="1">
    <citation type="journal article" date="2008" name="Nat. Genet.">
        <title>The Pristionchus pacificus genome provides a unique perspective on nematode lifestyle and parasitism.</title>
        <authorList>
            <person name="Dieterich C."/>
            <person name="Clifton S.W."/>
            <person name="Schuster L.N."/>
            <person name="Chinwalla A."/>
            <person name="Delehaunty K."/>
            <person name="Dinkelacker I."/>
            <person name="Fulton L."/>
            <person name="Fulton R."/>
            <person name="Godfrey J."/>
            <person name="Minx P."/>
            <person name="Mitreva M."/>
            <person name="Roeseler W."/>
            <person name="Tian H."/>
            <person name="Witte H."/>
            <person name="Yang S.P."/>
            <person name="Wilson R.K."/>
            <person name="Sommer R.J."/>
        </authorList>
    </citation>
    <scope>NUCLEOTIDE SEQUENCE [LARGE SCALE GENOMIC DNA]</scope>
    <source>
        <strain evidence="7">PS312</strain>
    </source>
</reference>
<dbReference type="AlphaFoldDB" id="A0A2A6C2A0"/>
<comment type="subcellular location">
    <subcellularLocation>
        <location evidence="1">Membrane</location>
        <topology evidence="1">Multi-pass membrane protein</topology>
    </subcellularLocation>
</comment>
<evidence type="ECO:0000256" key="5">
    <source>
        <dbReference type="ARBA" id="ARBA00023136"/>
    </source>
</evidence>
<dbReference type="InterPro" id="IPR017452">
    <property type="entry name" value="GPCR_Rhodpsn_7TM"/>
</dbReference>
<gene>
    <name evidence="6" type="primary">WBGene00278770</name>
</gene>
<dbReference type="InterPro" id="IPR050920">
    <property type="entry name" value="Nematode_rcpt-like_delta"/>
</dbReference>
<evidence type="ECO:0000256" key="3">
    <source>
        <dbReference type="ARBA" id="ARBA00022692"/>
    </source>
</evidence>
<dbReference type="PANTHER" id="PTHR22945:SF40">
    <property type="entry name" value="SERPENTINE RECEPTOR, CLASS D (DELTA)-RELATED"/>
    <property type="match status" value="1"/>
</dbReference>
<dbReference type="EnsemblMetazoa" id="PPA40401.1">
    <property type="protein sequence ID" value="PPA40401.1"/>
    <property type="gene ID" value="WBGene00278770"/>
</dbReference>
<comment type="similarity">
    <text evidence="2">Belongs to the nematode receptor-like protein srd family.</text>
</comment>
<dbReference type="GO" id="GO:0016020">
    <property type="term" value="C:membrane"/>
    <property type="evidence" value="ECO:0007669"/>
    <property type="project" value="UniProtKB-SubCell"/>
</dbReference>
<accession>A0A2A6C2A0</accession>
<dbReference type="SUPFAM" id="SSF81321">
    <property type="entry name" value="Family A G protein-coupled receptor-like"/>
    <property type="match status" value="2"/>
</dbReference>
<dbReference type="PROSITE" id="PS50262">
    <property type="entry name" value="G_PROTEIN_RECEP_F1_2"/>
    <property type="match status" value="1"/>
</dbReference>
<organism evidence="6 7">
    <name type="scientific">Pristionchus pacificus</name>
    <name type="common">Parasitic nematode worm</name>
    <dbReference type="NCBI Taxonomy" id="54126"/>
    <lineage>
        <taxon>Eukaryota</taxon>
        <taxon>Metazoa</taxon>
        <taxon>Ecdysozoa</taxon>
        <taxon>Nematoda</taxon>
        <taxon>Chromadorea</taxon>
        <taxon>Rhabditida</taxon>
        <taxon>Rhabditina</taxon>
        <taxon>Diplogasteromorpha</taxon>
        <taxon>Diplogasteroidea</taxon>
        <taxon>Neodiplogasteridae</taxon>
        <taxon>Pristionchus</taxon>
    </lineage>
</organism>
<evidence type="ECO:0000256" key="1">
    <source>
        <dbReference type="ARBA" id="ARBA00004141"/>
    </source>
</evidence>
<evidence type="ECO:0000313" key="6">
    <source>
        <dbReference type="EnsemblMetazoa" id="PPA40401.1"/>
    </source>
</evidence>
<evidence type="ECO:0000256" key="4">
    <source>
        <dbReference type="ARBA" id="ARBA00022989"/>
    </source>
</evidence>
<dbReference type="InterPro" id="IPR019421">
    <property type="entry name" value="7TM_GPCR_serpentine_rcpt_Srd"/>
</dbReference>
<evidence type="ECO:0000313" key="7">
    <source>
        <dbReference type="Proteomes" id="UP000005239"/>
    </source>
</evidence>
<dbReference type="Pfam" id="PF10317">
    <property type="entry name" value="7TM_GPCR_Srd"/>
    <property type="match status" value="2"/>
</dbReference>
<keyword evidence="7" id="KW-1185">Reference proteome</keyword>
<dbReference type="Gene3D" id="1.20.1070.10">
    <property type="entry name" value="Rhodopsin 7-helix transmembrane proteins"/>
    <property type="match status" value="2"/>
</dbReference>
<dbReference type="OrthoDB" id="5821713at2759"/>
<dbReference type="Proteomes" id="UP000005239">
    <property type="component" value="Unassembled WGS sequence"/>
</dbReference>